<keyword evidence="4" id="KW-1185">Reference proteome</keyword>
<organism evidence="3 4">
    <name type="scientific">Egibacter rhizosphaerae</name>
    <dbReference type="NCBI Taxonomy" id="1670831"/>
    <lineage>
        <taxon>Bacteria</taxon>
        <taxon>Bacillati</taxon>
        <taxon>Actinomycetota</taxon>
        <taxon>Nitriliruptoria</taxon>
        <taxon>Egibacterales</taxon>
        <taxon>Egibacteraceae</taxon>
        <taxon>Egibacter</taxon>
    </lineage>
</organism>
<dbReference type="PROSITE" id="PS51102">
    <property type="entry name" value="PTS_EIIB_TYPE_5"/>
    <property type="match status" value="1"/>
</dbReference>
<dbReference type="OrthoDB" id="4774329at2"/>
<gene>
    <name evidence="3" type="ORF">ER308_06700</name>
</gene>
<dbReference type="EMBL" id="CP036402">
    <property type="protein sequence ID" value="QBI19261.1"/>
    <property type="molecule type" value="Genomic_DNA"/>
</dbReference>
<dbReference type="GO" id="GO:0008982">
    <property type="term" value="F:protein-N(PI)-phosphohistidine-sugar phosphotransferase activity"/>
    <property type="evidence" value="ECO:0007669"/>
    <property type="project" value="InterPro"/>
</dbReference>
<dbReference type="PANTHER" id="PTHR39427">
    <property type="match status" value="1"/>
</dbReference>
<dbReference type="PANTHER" id="PTHR39427:SF1">
    <property type="entry name" value="PTS SYSTEM GLUCITOL_SORBITOL-SPECIFIC EIIB COMPONENT"/>
    <property type="match status" value="1"/>
</dbReference>
<dbReference type="AlphaFoldDB" id="A0A411YDH2"/>
<protein>
    <recommendedName>
        <fullName evidence="2">PTS EIIB type-5 domain-containing protein</fullName>
    </recommendedName>
</protein>
<dbReference type="RefSeq" id="WP_131154258.1">
    <property type="nucleotide sequence ID" value="NZ_CP036402.1"/>
</dbReference>
<name>A0A411YDH2_9ACTN</name>
<evidence type="ECO:0000259" key="2">
    <source>
        <dbReference type="PROSITE" id="PS51102"/>
    </source>
</evidence>
<dbReference type="InterPro" id="IPR011618">
    <property type="entry name" value="PTS_EIIBC_GUT_N"/>
</dbReference>
<evidence type="ECO:0000313" key="3">
    <source>
        <dbReference type="EMBL" id="QBI19261.1"/>
    </source>
</evidence>
<reference evidence="3 4" key="1">
    <citation type="submission" date="2019-01" db="EMBL/GenBank/DDBJ databases">
        <title>Egibacter rhizosphaerae EGI 80759T.</title>
        <authorList>
            <person name="Chen D.-D."/>
            <person name="Tian Y."/>
            <person name="Jiao J.-Y."/>
            <person name="Zhang X.-T."/>
            <person name="Zhang Y.-G."/>
            <person name="Zhang Y."/>
            <person name="Xiao M."/>
            <person name="Shu W.-S."/>
            <person name="Li W.-J."/>
        </authorList>
    </citation>
    <scope>NUCLEOTIDE SEQUENCE [LARGE SCALE GENOMIC DNA]</scope>
    <source>
        <strain evidence="3 4">EGI 80759</strain>
    </source>
</reference>
<dbReference type="Proteomes" id="UP000291469">
    <property type="component" value="Chromosome"/>
</dbReference>
<dbReference type="GO" id="GO:0005886">
    <property type="term" value="C:plasma membrane"/>
    <property type="evidence" value="ECO:0007669"/>
    <property type="project" value="TreeGrafter"/>
</dbReference>
<evidence type="ECO:0000313" key="4">
    <source>
        <dbReference type="Proteomes" id="UP000291469"/>
    </source>
</evidence>
<sequence>MSYRTVKISAGVGGWGGSLTVTPTPQRTVVASITGGGVHPVAQRIAELTGAEAVDAFNHHVRYDDMVCAVIDCGGTARVGIYPMKNVPTVDVHPVAPGGPLARHVKADNFVSGVGLDEVEGA</sequence>
<dbReference type="GO" id="GO:0009401">
    <property type="term" value="P:phosphoenolpyruvate-dependent sugar phosphotransferase system"/>
    <property type="evidence" value="ECO:0007669"/>
    <property type="project" value="InterPro"/>
</dbReference>
<proteinExistence type="predicted"/>
<feature type="modified residue" description="Phosphocysteine; by EIIA" evidence="1">
    <location>
        <position position="73"/>
    </location>
</feature>
<dbReference type="KEGG" id="erz:ER308_06700"/>
<dbReference type="InterPro" id="IPR004702">
    <property type="entry name" value="PTS_sorb_EIIBC"/>
</dbReference>
<dbReference type="Pfam" id="PF03612">
    <property type="entry name" value="EIIBC-GUT_N"/>
    <property type="match status" value="1"/>
</dbReference>
<feature type="domain" description="PTS EIIB type-5" evidence="2">
    <location>
        <begin position="2"/>
        <end position="122"/>
    </location>
</feature>
<evidence type="ECO:0000256" key="1">
    <source>
        <dbReference type="PROSITE-ProRule" id="PRU00425"/>
    </source>
</evidence>
<accession>A0A411YDH2</accession>